<proteinExistence type="predicted"/>
<evidence type="ECO:0000256" key="1">
    <source>
        <dbReference type="SAM" id="Phobius"/>
    </source>
</evidence>
<feature type="transmembrane region" description="Helical" evidence="1">
    <location>
        <begin position="253"/>
        <end position="272"/>
    </location>
</feature>
<dbReference type="EMBL" id="CAFBLS010000241">
    <property type="protein sequence ID" value="CAB4884627.1"/>
    <property type="molecule type" value="Genomic_DNA"/>
</dbReference>
<dbReference type="AlphaFoldDB" id="A0A6J7EMJ9"/>
<feature type="transmembrane region" description="Helical" evidence="1">
    <location>
        <begin position="58"/>
        <end position="78"/>
    </location>
</feature>
<protein>
    <submittedName>
        <fullName evidence="2">Unannotated protein</fullName>
    </submittedName>
</protein>
<keyword evidence="1" id="KW-0812">Transmembrane</keyword>
<feature type="transmembrane region" description="Helical" evidence="1">
    <location>
        <begin position="217"/>
        <end position="241"/>
    </location>
</feature>
<feature type="transmembrane region" description="Helical" evidence="1">
    <location>
        <begin position="467"/>
        <end position="488"/>
    </location>
</feature>
<sequence>MTPAPTTAAARVVPNLVIAAAGAVAIALLWLLPPVGFVACAVLLVIGPVWGRTLSERAIVSLLVLLGLATLVFPRAGSTPVTSLSAHIALGVITALAIAMRFVGPWRAAGIPKPTLVDGLVGLLAVTSAFWLMAAYLGRSAESIVSGLLFTGWDNQGHFTPFANTVVVGSTTWPTADGSVAWNQWYPSLHSTVWALADLATRTGSGVVSRTELLWPYVQWSSISFALSLAALAWVAGDLAARCAPLVNAKSAFLARTAPIIAVLAFAAFALLGSPAGLFNSGFTNFMMAVAVTAVTAYLSARSRRSASTLGWFLIPLGALAVNALWTPLVLGLIPSGVVVMIAIYRERRILAPVWVVASGALVGGTVYLQSRAIVSVDPGKAGSFAEDLGAIGAGMNPFNLGIACVAPLVAVLVAIVLFRSGRRPMAVAVAGSSVAICAFLVLTFNAADSAGISRLGSYYALKTLNALLLVNAPLLAAGAGITGALVIGALKRRVFTPDAARAVNKPNAILIGAAGSLVALTLFGFVGATPAAFASGFASAPGIAAGATRAASVDNSLVGEAILSADVAALPYPGRSTLLWDGSGQLVNLWVASLNRVLSKDDYAFYGGLPQFPYTDEATTYVDFAVGLHPNFDLVILWFRGVSGEQLASLQRQHPDRITLVKVPMRSSPLCQECSL</sequence>
<organism evidence="2">
    <name type="scientific">freshwater metagenome</name>
    <dbReference type="NCBI Taxonomy" id="449393"/>
    <lineage>
        <taxon>unclassified sequences</taxon>
        <taxon>metagenomes</taxon>
        <taxon>ecological metagenomes</taxon>
    </lineage>
</organism>
<feature type="transmembrane region" description="Helical" evidence="1">
    <location>
        <begin position="399"/>
        <end position="419"/>
    </location>
</feature>
<keyword evidence="1" id="KW-1133">Transmembrane helix</keyword>
<feature type="transmembrane region" description="Helical" evidence="1">
    <location>
        <begin position="84"/>
        <end position="104"/>
    </location>
</feature>
<feature type="transmembrane region" description="Helical" evidence="1">
    <location>
        <begin position="509"/>
        <end position="529"/>
    </location>
</feature>
<feature type="transmembrane region" description="Helical" evidence="1">
    <location>
        <begin position="328"/>
        <end position="345"/>
    </location>
</feature>
<feature type="transmembrane region" description="Helical" evidence="1">
    <location>
        <begin position="116"/>
        <end position="137"/>
    </location>
</feature>
<accession>A0A6J7EMJ9</accession>
<feature type="transmembrane region" description="Helical" evidence="1">
    <location>
        <begin position="350"/>
        <end position="369"/>
    </location>
</feature>
<keyword evidence="1" id="KW-0472">Membrane</keyword>
<feature type="transmembrane region" description="Helical" evidence="1">
    <location>
        <begin position="426"/>
        <end position="447"/>
    </location>
</feature>
<gene>
    <name evidence="2" type="ORF">UFOPK3402_01642</name>
</gene>
<name>A0A6J7EMJ9_9ZZZZ</name>
<feature type="transmembrane region" description="Helical" evidence="1">
    <location>
        <begin position="16"/>
        <end position="46"/>
    </location>
</feature>
<reference evidence="2" key="1">
    <citation type="submission" date="2020-05" db="EMBL/GenBank/DDBJ databases">
        <authorList>
            <person name="Chiriac C."/>
            <person name="Salcher M."/>
            <person name="Ghai R."/>
            <person name="Kavagutti S V."/>
        </authorList>
    </citation>
    <scope>NUCLEOTIDE SEQUENCE</scope>
</reference>
<evidence type="ECO:0000313" key="2">
    <source>
        <dbReference type="EMBL" id="CAB4884627.1"/>
    </source>
</evidence>